<sequence>MALRFIKNSISPIFRVVIPDLPNAKAYLHFVEEKFKGTSKAHASTLIMKLVSTKYDGISRIREHIMMMNDVARKLKGLDMEISDCFLVHFIMTSLPESYEAIKINYNTQKEKWMMNELISMCIHEEERQKLEKPNVAYLMVAGLKKRKKNYVSLGFSISQF</sequence>
<proteinExistence type="predicted"/>
<accession>A0A5N6PQM0</accession>
<dbReference type="PANTHER" id="PTHR35317">
    <property type="entry name" value="OS04G0629600 PROTEIN"/>
    <property type="match status" value="1"/>
</dbReference>
<gene>
    <name evidence="1" type="ORF">E3N88_07120</name>
</gene>
<reference evidence="1 2" key="1">
    <citation type="submission" date="2019-05" db="EMBL/GenBank/DDBJ databases">
        <title>Mikania micrantha, genome provides insights into the molecular mechanism of rapid growth.</title>
        <authorList>
            <person name="Liu B."/>
        </authorList>
    </citation>
    <scope>NUCLEOTIDE SEQUENCE [LARGE SCALE GENOMIC DNA]</scope>
    <source>
        <strain evidence="1">NLD-2019</strain>
        <tissue evidence="1">Leaf</tissue>
    </source>
</reference>
<dbReference type="Pfam" id="PF14223">
    <property type="entry name" value="Retrotran_gag_2"/>
    <property type="match status" value="1"/>
</dbReference>
<evidence type="ECO:0000313" key="1">
    <source>
        <dbReference type="EMBL" id="KAD6796224.1"/>
    </source>
</evidence>
<keyword evidence="2" id="KW-1185">Reference proteome</keyword>
<name>A0A5N6PQM0_9ASTR</name>
<evidence type="ECO:0000313" key="2">
    <source>
        <dbReference type="Proteomes" id="UP000326396"/>
    </source>
</evidence>
<dbReference type="Proteomes" id="UP000326396">
    <property type="component" value="Linkage Group LG11"/>
</dbReference>
<dbReference type="OrthoDB" id="1929566at2759"/>
<protein>
    <recommendedName>
        <fullName evidence="3">UBN2_2 domain-containing protein</fullName>
    </recommendedName>
</protein>
<dbReference type="PANTHER" id="PTHR35317:SF23">
    <property type="entry name" value="OS04G0629600 PROTEIN"/>
    <property type="match status" value="1"/>
</dbReference>
<dbReference type="AlphaFoldDB" id="A0A5N6PQM0"/>
<comment type="caution">
    <text evidence="1">The sequence shown here is derived from an EMBL/GenBank/DDBJ whole genome shotgun (WGS) entry which is preliminary data.</text>
</comment>
<dbReference type="EMBL" id="SZYD01000003">
    <property type="protein sequence ID" value="KAD6796224.1"/>
    <property type="molecule type" value="Genomic_DNA"/>
</dbReference>
<evidence type="ECO:0008006" key="3">
    <source>
        <dbReference type="Google" id="ProtNLM"/>
    </source>
</evidence>
<organism evidence="1 2">
    <name type="scientific">Mikania micrantha</name>
    <name type="common">bitter vine</name>
    <dbReference type="NCBI Taxonomy" id="192012"/>
    <lineage>
        <taxon>Eukaryota</taxon>
        <taxon>Viridiplantae</taxon>
        <taxon>Streptophyta</taxon>
        <taxon>Embryophyta</taxon>
        <taxon>Tracheophyta</taxon>
        <taxon>Spermatophyta</taxon>
        <taxon>Magnoliopsida</taxon>
        <taxon>eudicotyledons</taxon>
        <taxon>Gunneridae</taxon>
        <taxon>Pentapetalae</taxon>
        <taxon>asterids</taxon>
        <taxon>campanulids</taxon>
        <taxon>Asterales</taxon>
        <taxon>Asteraceae</taxon>
        <taxon>Asteroideae</taxon>
        <taxon>Heliantheae alliance</taxon>
        <taxon>Eupatorieae</taxon>
        <taxon>Mikania</taxon>
    </lineage>
</organism>